<evidence type="ECO:0000313" key="2">
    <source>
        <dbReference type="Proteomes" id="UP000886998"/>
    </source>
</evidence>
<comment type="caution">
    <text evidence="1">The sequence shown here is derived from an EMBL/GenBank/DDBJ whole genome shotgun (WGS) entry which is preliminary data.</text>
</comment>
<accession>A0A8X7CJ22</accession>
<dbReference type="EMBL" id="BMAV01016559">
    <property type="protein sequence ID" value="GFY67430.1"/>
    <property type="molecule type" value="Genomic_DNA"/>
</dbReference>
<sequence length="109" mass="12476">MIATSCHALLNGYVATFSIHTPEIVGVEIMHTNHRNLKKINQTLSYDRICSSNQFDPSSSEEYIGSFHVFDRFCHLKQLKYLSFYDDGNLEENSSVKGMHDKESLTKSQ</sequence>
<gene>
    <name evidence="1" type="ORF">TNIN_160001</name>
</gene>
<evidence type="ECO:0000313" key="1">
    <source>
        <dbReference type="EMBL" id="GFY67430.1"/>
    </source>
</evidence>
<organism evidence="1 2">
    <name type="scientific">Trichonephila inaurata madagascariensis</name>
    <dbReference type="NCBI Taxonomy" id="2747483"/>
    <lineage>
        <taxon>Eukaryota</taxon>
        <taxon>Metazoa</taxon>
        <taxon>Ecdysozoa</taxon>
        <taxon>Arthropoda</taxon>
        <taxon>Chelicerata</taxon>
        <taxon>Arachnida</taxon>
        <taxon>Araneae</taxon>
        <taxon>Araneomorphae</taxon>
        <taxon>Entelegynae</taxon>
        <taxon>Araneoidea</taxon>
        <taxon>Nephilidae</taxon>
        <taxon>Trichonephila</taxon>
        <taxon>Trichonephila inaurata</taxon>
    </lineage>
</organism>
<dbReference type="AlphaFoldDB" id="A0A8X7CJ22"/>
<reference evidence="1" key="1">
    <citation type="submission" date="2020-08" db="EMBL/GenBank/DDBJ databases">
        <title>Multicomponent nature underlies the extraordinary mechanical properties of spider dragline silk.</title>
        <authorList>
            <person name="Kono N."/>
            <person name="Nakamura H."/>
            <person name="Mori M."/>
            <person name="Yoshida Y."/>
            <person name="Ohtoshi R."/>
            <person name="Malay A.D."/>
            <person name="Moran D.A.P."/>
            <person name="Tomita M."/>
            <person name="Numata K."/>
            <person name="Arakawa K."/>
        </authorList>
    </citation>
    <scope>NUCLEOTIDE SEQUENCE</scope>
</reference>
<dbReference type="Proteomes" id="UP000886998">
    <property type="component" value="Unassembled WGS sequence"/>
</dbReference>
<protein>
    <submittedName>
        <fullName evidence="1">Uncharacterized protein</fullName>
    </submittedName>
</protein>
<keyword evidence="2" id="KW-1185">Reference proteome</keyword>
<name>A0A8X7CJ22_9ARAC</name>
<proteinExistence type="predicted"/>